<dbReference type="PANTHER" id="PTHR13817:SF164">
    <property type="entry name" value="ZORMIN, ISOFORM J"/>
    <property type="match status" value="1"/>
</dbReference>
<keyword evidence="2" id="KW-0378">Hydrolase</keyword>
<evidence type="ECO:0000313" key="6">
    <source>
        <dbReference type="Proteomes" id="UP000323221"/>
    </source>
</evidence>
<keyword evidence="2" id="KW-0326">Glycosidase</keyword>
<keyword evidence="3" id="KW-0624">Polysaccharide degradation</keyword>
<accession>A0A5M8Q8A4</accession>
<dbReference type="PROSITE" id="PS50853">
    <property type="entry name" value="FN3"/>
    <property type="match status" value="2"/>
</dbReference>
<evidence type="ECO:0000313" key="5">
    <source>
        <dbReference type="EMBL" id="KAA6432157.1"/>
    </source>
</evidence>
<dbReference type="Pfam" id="PF00041">
    <property type="entry name" value="fn3"/>
    <property type="match status" value="1"/>
</dbReference>
<dbReference type="RefSeq" id="WP_146357307.1">
    <property type="nucleotide sequence ID" value="NZ_VOIR01000015.1"/>
</dbReference>
<dbReference type="InterPro" id="IPR036116">
    <property type="entry name" value="FN3_sf"/>
</dbReference>
<dbReference type="Proteomes" id="UP000323221">
    <property type="component" value="Unassembled WGS sequence"/>
</dbReference>
<evidence type="ECO:0000259" key="4">
    <source>
        <dbReference type="PROSITE" id="PS50853"/>
    </source>
</evidence>
<proteinExistence type="predicted"/>
<reference evidence="5 6" key="1">
    <citation type="submission" date="2019-08" db="EMBL/GenBank/DDBJ databases">
        <title>Agrococcus lahaulensis sp. nov., isolated from a cold desert of the Indian Himalayas.</title>
        <authorList>
            <person name="Qu J.H."/>
        </authorList>
    </citation>
    <scope>NUCLEOTIDE SEQUENCE [LARGE SCALE GENOMIC DNA]</scope>
    <source>
        <strain evidence="5 6">NS18</strain>
    </source>
</reference>
<dbReference type="SMART" id="SM00060">
    <property type="entry name" value="FN3"/>
    <property type="match status" value="3"/>
</dbReference>
<feature type="domain" description="Fibronectin type-III" evidence="4">
    <location>
        <begin position="1521"/>
        <end position="1622"/>
    </location>
</feature>
<keyword evidence="6" id="KW-1185">Reference proteome</keyword>
<keyword evidence="1" id="KW-0677">Repeat</keyword>
<dbReference type="GO" id="GO:0000272">
    <property type="term" value="P:polysaccharide catabolic process"/>
    <property type="evidence" value="ECO:0007669"/>
    <property type="project" value="UniProtKB-KW"/>
</dbReference>
<dbReference type="SUPFAM" id="SSF49265">
    <property type="entry name" value="Fibronectin type III"/>
    <property type="match status" value="1"/>
</dbReference>
<gene>
    <name evidence="5" type="ORF">FQ330_10305</name>
</gene>
<comment type="caution">
    <text evidence="5">The sequence shown here is derived from an EMBL/GenBank/DDBJ whole genome shotgun (WGS) entry which is preliminary data.</text>
</comment>
<dbReference type="InterPro" id="IPR003961">
    <property type="entry name" value="FN3_dom"/>
</dbReference>
<dbReference type="Gene3D" id="2.60.40.10">
    <property type="entry name" value="Immunoglobulins"/>
    <property type="match status" value="2"/>
</dbReference>
<dbReference type="OrthoDB" id="5241356at2"/>
<dbReference type="Pfam" id="PF17963">
    <property type="entry name" value="Big_9"/>
    <property type="match status" value="6"/>
</dbReference>
<feature type="domain" description="Fibronectin type-III" evidence="4">
    <location>
        <begin position="1432"/>
        <end position="1520"/>
    </location>
</feature>
<evidence type="ECO:0000256" key="1">
    <source>
        <dbReference type="ARBA" id="ARBA00022737"/>
    </source>
</evidence>
<dbReference type="PANTHER" id="PTHR13817">
    <property type="entry name" value="TITIN"/>
    <property type="match status" value="1"/>
</dbReference>
<sequence>MKRGTAGAALGTLLVAGVVAGAVLSPGYAAVEPQLDGSSVWIADGEAGAIGLANTANATIERVVDVGGVDEAHQATSGTVIVDRDASTIRVVRDGATRADAAVPIASGADVHVRDDRILITSPSTGDVWRTTVGAVAEGARLEEEVVALGRGGVAVLGERSVLAASPGLGRVLRIDSAGEVVATERAPVSPSAPDLQLTALGDDWVLYDAGSGVLSTSTWQTSVDASGVRLQQPGPAAPEVLYAADGTLVQQVLGVQSSEVLASGASGRAARPVVSDGCVFSAWRDGTAWRACDAQEPVVLGLEGVGAEADLRIVQRGSATALVDPASGDAWAIDRDGERIEGWQVESDEPTPEQPTEGETVEETVEAAPAPPVAEDDELGARPGAVTVLPVLLNDSDANGDPIVITDVTATPDVIPASITPDGRGIRLEGPEEGGVQIAYRVSDGTAGDEAVATVSIRSGNEPPELVRPAQATLEAGGTVVLDALDGWLDPDGDQLAVVEATAAAPDRVSVRADGRLEFRDGGAGAQREVQVTVTDGRTTATAPIALTVHAGAVPISAQPVTAVTRVGQQLVLEPLLAAQGGSGELSLHNVVASGLPVEPSLTEGTIAVTPTEPGLLRFTYVVSDGTTTQDGLVAVRVLEGADASSPPVTMPSRAALPSIGSVELDVDDLAFDPSGGVLALSLASSGSDAVRAEVIDGERLRLGLADALEGEATVRYTVTNGIQSSAGELRISAAGGASVQAPIARDDAVSVRPGGLVEMPVLVNDEHPDGLAIALEPQVVATPEAGLLFVHGDRMRYVAGEEAGTFTATYAVRGPDGQTATADIALRVAAAARTTNAAPEAPTVEARVVAGASVDLELPISNADPNGDPVQLLGPSTAPALGFVTQAGRSTLRYQAGDYSAGTDEFRYRVVDDLGAVGEGVVRVAVVEPSPALPPVLGADEVVMRPDSTLVVPVLENDRDPAGLPLEIVGVDTASPGASAEVRDGAVHVAAGPDSADIGIVVTVENSAGTSAASWLRVEVDPAAPPPPPDVEDVQVPIQSIADADAVRIDPLAYASVRDGRSDVLEATLPMAAAGVELREDGTVEIPVGERTRFVPFTVVRTDDPSAVATGIIAVPGRLDALPQLRPGVAPLSVRSGETLEIAIDDVVDTVDGDGAVLTDASAVRASPTDGSNPVIDERTLRFVPPPGYYGPASITFEVTDGDSPTDPDGRVGTIVLPIEVLAGDDVPLTVQGAYVQLEPGAERVIDLTRITRAPDPDRLDGAGWEVLGDVPAGFETSVSGAELTVRALETTPAGTTAELQLGVSDGAGEGVPGGIVLSVISSTAPRVAPLPDEVTVQRGSSAQVAPLANDESSNPFPGTPLRLGDLRTAGAAERGVEASLDGGTVTISVGAGASIGATIVQVLVLDATGDPRRGVWSPITVTVQDVPDAPAPPVQAFDEHVDGVVFMTIEPPAANGSPVTGYRIVGDGVDVACGAEPRCRIDGLPLGRDVRLRAIATNALGASEASAPSEPVHADRLPAAVPRITATPAAQPGAVRVQWQGVAQPQGGTPIEAYLVRITGSGVDQVIRVGAAERTVTVPDLTPGRAYAVEVAATNDAGVPDAAWRWPAAPVPITAVGEPGTAPVLITGRSGGSVTVRWSAVDAGGAAAVGYTARIVPVADATSLDCASTGTGTPAGGAQLSATLSVAQGSRVVVAVTADNGWHCSVSVSDPVFGTPAAIDASQVEVASGDAQVRDDARDLQLTRAPAVPEGQWIEARVRQSPQATEPGWRQVAQGAWLTPTTTSFVYGRDASVELRACAPSGAGSGSVCSAPTTVGSAMPLSLSAIVTACRPLVPLEATAPQNATLSARGSVVASYLVDGAWTAEQPASQRVPAGATRVRATGVVTYLESGPHRDPVPTVAGCGL</sequence>
<evidence type="ECO:0000256" key="2">
    <source>
        <dbReference type="ARBA" id="ARBA00023295"/>
    </source>
</evidence>
<dbReference type="CDD" id="cd00063">
    <property type="entry name" value="FN3"/>
    <property type="match status" value="2"/>
</dbReference>
<dbReference type="GO" id="GO:0016798">
    <property type="term" value="F:hydrolase activity, acting on glycosyl bonds"/>
    <property type="evidence" value="ECO:0007669"/>
    <property type="project" value="UniProtKB-KW"/>
</dbReference>
<dbReference type="EMBL" id="VOIR01000015">
    <property type="protein sequence ID" value="KAA6432157.1"/>
    <property type="molecule type" value="Genomic_DNA"/>
</dbReference>
<organism evidence="5 6">
    <name type="scientific">Agrococcus sediminis</name>
    <dbReference type="NCBI Taxonomy" id="2599924"/>
    <lineage>
        <taxon>Bacteria</taxon>
        <taxon>Bacillati</taxon>
        <taxon>Actinomycetota</taxon>
        <taxon>Actinomycetes</taxon>
        <taxon>Micrococcales</taxon>
        <taxon>Microbacteriaceae</taxon>
        <taxon>Agrococcus</taxon>
    </lineage>
</organism>
<name>A0A5M8Q8A4_9MICO</name>
<dbReference type="InterPro" id="IPR050964">
    <property type="entry name" value="Striated_Muscle_Regulatory"/>
</dbReference>
<dbReference type="InterPro" id="IPR013783">
    <property type="entry name" value="Ig-like_fold"/>
</dbReference>
<keyword evidence="3" id="KW-0119">Carbohydrate metabolism</keyword>
<evidence type="ECO:0000256" key="3">
    <source>
        <dbReference type="ARBA" id="ARBA00023326"/>
    </source>
</evidence>
<protein>
    <recommendedName>
        <fullName evidence="4">Fibronectin type-III domain-containing protein</fullName>
    </recommendedName>
</protein>